<evidence type="ECO:0000313" key="3">
    <source>
        <dbReference type="Proteomes" id="UP000199437"/>
    </source>
</evidence>
<dbReference type="InterPro" id="IPR026444">
    <property type="entry name" value="Secre_tail"/>
</dbReference>
<evidence type="ECO:0000313" key="2">
    <source>
        <dbReference type="EMBL" id="SEW41290.1"/>
    </source>
</evidence>
<keyword evidence="3" id="KW-1185">Reference proteome</keyword>
<sequence>MAILLLVCASLSAQNGRLAEAGGSSSDEKVKIEVFPNPTSDLINIDLTDAELSKPKIEIRSIIGTKMNIYLEKNGTDKYKVDVSSFPRGYYLVLVREDRTKFQQTIRFSKK</sequence>
<organism evidence="2 3">
    <name type="scientific">Roseivirga pacifica</name>
    <dbReference type="NCBI Taxonomy" id="1267423"/>
    <lineage>
        <taxon>Bacteria</taxon>
        <taxon>Pseudomonadati</taxon>
        <taxon>Bacteroidota</taxon>
        <taxon>Cytophagia</taxon>
        <taxon>Cytophagales</taxon>
        <taxon>Roseivirgaceae</taxon>
        <taxon>Roseivirga</taxon>
    </lineage>
</organism>
<name>A0A1I0RJT6_9BACT</name>
<feature type="domain" description="Secretion system C-terminal sorting" evidence="1">
    <location>
        <begin position="34"/>
        <end position="103"/>
    </location>
</feature>
<dbReference type="RefSeq" id="WP_422009050.1">
    <property type="nucleotide sequence ID" value="NZ_OZ246970.1"/>
</dbReference>
<dbReference type="NCBIfam" id="TIGR04183">
    <property type="entry name" value="Por_Secre_tail"/>
    <property type="match status" value="1"/>
</dbReference>
<protein>
    <submittedName>
        <fullName evidence="2">Por secretion system C-terminal sorting domain-containing protein</fullName>
    </submittedName>
</protein>
<accession>A0A1I0RJT6</accession>
<dbReference type="EMBL" id="FOIR01000004">
    <property type="protein sequence ID" value="SEW41290.1"/>
    <property type="molecule type" value="Genomic_DNA"/>
</dbReference>
<gene>
    <name evidence="2" type="ORF">SAMN05216290_3721</name>
</gene>
<proteinExistence type="predicted"/>
<dbReference type="AlphaFoldDB" id="A0A1I0RJT6"/>
<evidence type="ECO:0000259" key="1">
    <source>
        <dbReference type="Pfam" id="PF18962"/>
    </source>
</evidence>
<dbReference type="STRING" id="1267423.SAMN05216290_3721"/>
<dbReference type="Pfam" id="PF18962">
    <property type="entry name" value="Por_Secre_tail"/>
    <property type="match status" value="1"/>
</dbReference>
<reference evidence="3" key="1">
    <citation type="submission" date="2016-10" db="EMBL/GenBank/DDBJ databases">
        <authorList>
            <person name="Varghese N."/>
            <person name="Submissions S."/>
        </authorList>
    </citation>
    <scope>NUCLEOTIDE SEQUENCE [LARGE SCALE GENOMIC DNA]</scope>
    <source>
        <strain evidence="3">CGMCC 1.12402</strain>
    </source>
</reference>
<dbReference type="Proteomes" id="UP000199437">
    <property type="component" value="Unassembled WGS sequence"/>
</dbReference>